<feature type="compositionally biased region" description="Polar residues" evidence="1">
    <location>
        <begin position="343"/>
        <end position="356"/>
    </location>
</feature>
<dbReference type="Proteomes" id="UP001055219">
    <property type="component" value="Unassembled WGS sequence"/>
</dbReference>
<evidence type="ECO:0008006" key="4">
    <source>
        <dbReference type="Google" id="ProtNLM"/>
    </source>
</evidence>
<dbReference type="RefSeq" id="XP_051364791.1">
    <property type="nucleotide sequence ID" value="XM_051503848.1"/>
</dbReference>
<feature type="region of interest" description="Disordered" evidence="1">
    <location>
        <begin position="427"/>
        <end position="460"/>
    </location>
</feature>
<feature type="compositionally biased region" description="Basic and acidic residues" evidence="1">
    <location>
        <begin position="158"/>
        <end position="175"/>
    </location>
</feature>
<feature type="compositionally biased region" description="Polar residues" evidence="1">
    <location>
        <begin position="488"/>
        <end position="498"/>
    </location>
</feature>
<dbReference type="AlphaFoldDB" id="A0A9Q0BGP9"/>
<reference evidence="2" key="1">
    <citation type="journal article" date="2021" name="J Fungi (Basel)">
        <title>Genomic and Metabolomic Analyses of the Marine Fungus Emericellopsis cladophorae: Insights into Saltwater Adaptability Mechanisms and Its Biosynthetic Potential.</title>
        <authorList>
            <person name="Goncalves M.F.M."/>
            <person name="Hilario S."/>
            <person name="Van de Peer Y."/>
            <person name="Esteves A.C."/>
            <person name="Alves A."/>
        </authorList>
    </citation>
    <scope>NUCLEOTIDE SEQUENCE</scope>
    <source>
        <strain evidence="2">MUM 19.33</strain>
    </source>
</reference>
<feature type="region of interest" description="Disordered" evidence="1">
    <location>
        <begin position="158"/>
        <end position="188"/>
    </location>
</feature>
<feature type="region of interest" description="Disordered" evidence="1">
    <location>
        <begin position="1"/>
        <end position="116"/>
    </location>
</feature>
<sequence>MSPPRRRSSRLAAVGSAVKPRATSELSSVAETDGTIQQPAFKSPKPNGKNADLGRDVPRTPKTAPRPAPSHEEMHPSQYHKTTMPEPSSDLRLGFSEIRPGNMDIPGVAQATPTRLRNVPATDFTFRFSKEGPQMPLSENAQRLMKELREQANKIKADLRAQREAETELDQERKIAQPKGKSSRFSAAHMREFKKMDSIENHASAWRAQRTTPVKVGSQHSPAKSNTEGTPTTPTVKPSLKRTLSKTSLLGTPQAQVKSSLKRTSSHAQLDDADSQRSAGALQRNTPMDEPKSTFAKRVKKLRDDDTSKSRPTSRDGSTIPRPTGTPSKSTSSGTPGGDTPSRTASTISRLTSPTKASLGHSLQPKKSTISLVNTSPVSEAITLPKPRSTTNFGTPLFKANEIRRRVISPVRFENVKSILRGQKSVAREARTALPKPSVPVSKTPGPTRTADRELPPVPLTTPRRRLVKHVAFTPDTKYAAETPKSPSPQKFGQSTTARAGHYSSMDSVLAGSKSTDTVVYPDLSAFKDIVEAGTSERKSPKPSAPGTFTFRADHTIDFGASSPAGFGARRGQASIRQVDASSAPKDLPGSFPEPSSPSADTNKENKAPTPMRKTIPHGIANKKRHRAASDDDANEKEADERAGKRRKAAAQGSKTGPARRIVSTPLSSAKKLAPGRTPTKPPCSVSPIKKGGLSLSRLNMLARPKNRT</sequence>
<evidence type="ECO:0000313" key="2">
    <source>
        <dbReference type="EMBL" id="KAI6783935.1"/>
    </source>
</evidence>
<dbReference type="EMBL" id="JAGIXG020000006">
    <property type="protein sequence ID" value="KAI6783935.1"/>
    <property type="molecule type" value="Genomic_DNA"/>
</dbReference>
<dbReference type="OrthoDB" id="5204833at2759"/>
<keyword evidence="3" id="KW-1185">Reference proteome</keyword>
<dbReference type="GeneID" id="75828328"/>
<accession>A0A9Q0BGP9</accession>
<gene>
    <name evidence="2" type="ORF">J7T54_001811</name>
</gene>
<proteinExistence type="predicted"/>
<feature type="region of interest" description="Disordered" evidence="1">
    <location>
        <begin position="200"/>
        <end position="371"/>
    </location>
</feature>
<organism evidence="2 3">
    <name type="scientific">Emericellopsis cladophorae</name>
    <dbReference type="NCBI Taxonomy" id="2686198"/>
    <lineage>
        <taxon>Eukaryota</taxon>
        <taxon>Fungi</taxon>
        <taxon>Dikarya</taxon>
        <taxon>Ascomycota</taxon>
        <taxon>Pezizomycotina</taxon>
        <taxon>Sordariomycetes</taxon>
        <taxon>Hypocreomycetidae</taxon>
        <taxon>Hypocreales</taxon>
        <taxon>Bionectriaceae</taxon>
        <taxon>Emericellopsis</taxon>
    </lineage>
</organism>
<feature type="compositionally biased region" description="Polar residues" evidence="1">
    <location>
        <begin position="218"/>
        <end position="236"/>
    </location>
</feature>
<reference evidence="2" key="2">
    <citation type="submission" date="2022-07" db="EMBL/GenBank/DDBJ databases">
        <authorList>
            <person name="Goncalves M.F.M."/>
            <person name="Hilario S."/>
            <person name="Van De Peer Y."/>
            <person name="Esteves A.C."/>
            <person name="Alves A."/>
        </authorList>
    </citation>
    <scope>NUCLEOTIDE SEQUENCE</scope>
    <source>
        <strain evidence="2">MUM 19.33</strain>
    </source>
</reference>
<feature type="compositionally biased region" description="Polar residues" evidence="1">
    <location>
        <begin position="24"/>
        <end position="40"/>
    </location>
</feature>
<feature type="region of interest" description="Disordered" evidence="1">
    <location>
        <begin position="562"/>
        <end position="709"/>
    </location>
</feature>
<evidence type="ECO:0000256" key="1">
    <source>
        <dbReference type="SAM" id="MobiDB-lite"/>
    </source>
</evidence>
<evidence type="ECO:0000313" key="3">
    <source>
        <dbReference type="Proteomes" id="UP001055219"/>
    </source>
</evidence>
<protein>
    <recommendedName>
        <fullName evidence="4">Erythromycin esterase</fullName>
    </recommendedName>
</protein>
<name>A0A9Q0BGP9_9HYPO</name>
<feature type="compositionally biased region" description="Low complexity" evidence="1">
    <location>
        <begin position="321"/>
        <end position="342"/>
    </location>
</feature>
<feature type="region of interest" description="Disordered" evidence="1">
    <location>
        <begin position="478"/>
        <end position="499"/>
    </location>
</feature>
<comment type="caution">
    <text evidence="2">The sequence shown here is derived from an EMBL/GenBank/DDBJ whole genome shotgun (WGS) entry which is preliminary data.</text>
</comment>